<keyword evidence="1" id="KW-0472">Membrane</keyword>
<evidence type="ECO:0000256" key="1">
    <source>
        <dbReference type="SAM" id="Phobius"/>
    </source>
</evidence>
<feature type="transmembrane region" description="Helical" evidence="1">
    <location>
        <begin position="66"/>
        <end position="85"/>
    </location>
</feature>
<feature type="transmembrane region" description="Helical" evidence="1">
    <location>
        <begin position="91"/>
        <end position="115"/>
    </location>
</feature>
<keyword evidence="1" id="KW-1133">Transmembrane helix</keyword>
<keyword evidence="3" id="KW-1185">Reference proteome</keyword>
<accession>A0ABY6DMC0</accession>
<dbReference type="RefSeq" id="WP_263124926.1">
    <property type="nucleotide sequence ID" value="NZ_CP106753.1"/>
</dbReference>
<organism evidence="2 3">
    <name type="scientific">Chitiniphilus purpureus</name>
    <dbReference type="NCBI Taxonomy" id="2981137"/>
    <lineage>
        <taxon>Bacteria</taxon>
        <taxon>Pseudomonadati</taxon>
        <taxon>Pseudomonadota</taxon>
        <taxon>Betaproteobacteria</taxon>
        <taxon>Neisseriales</taxon>
        <taxon>Chitinibacteraceae</taxon>
        <taxon>Chitiniphilus</taxon>
    </lineage>
</organism>
<keyword evidence="1" id="KW-0812">Transmembrane</keyword>
<protein>
    <submittedName>
        <fullName evidence="2">Uncharacterized protein</fullName>
    </submittedName>
</protein>
<name>A0ABY6DMC0_9NEIS</name>
<reference evidence="2" key="1">
    <citation type="submission" date="2022-10" db="EMBL/GenBank/DDBJ databases">
        <title>Chitiniphilus purpureus sp. nov., a novel chitin-degrading bacterium isolated from crawfish pond sediment.</title>
        <authorList>
            <person name="Li K."/>
        </authorList>
    </citation>
    <scope>NUCLEOTIDE SEQUENCE</scope>
    <source>
        <strain evidence="2">CD1</strain>
    </source>
</reference>
<feature type="transmembrane region" description="Helical" evidence="1">
    <location>
        <begin position="33"/>
        <end position="54"/>
    </location>
</feature>
<sequence length="145" mass="16829">MEWLFIFFFSQCGGVEGRQAGFSSKDFLWKFDFIYMALFGSGLSPLMIAIYFLILKKTVRGNFIGLIYAVLLVPFHYYVMAIAAHNTKEVYLPYLVLRFIILLSIIFLFSGCNFIEVDKCLDRGGRWNKEKNICEFQEIKGESVK</sequence>
<evidence type="ECO:0000313" key="3">
    <source>
        <dbReference type="Proteomes" id="UP001061302"/>
    </source>
</evidence>
<gene>
    <name evidence="2" type="ORF">N8I74_00425</name>
</gene>
<dbReference type="EMBL" id="CP106753">
    <property type="protein sequence ID" value="UXY15515.1"/>
    <property type="molecule type" value="Genomic_DNA"/>
</dbReference>
<evidence type="ECO:0000313" key="2">
    <source>
        <dbReference type="EMBL" id="UXY15515.1"/>
    </source>
</evidence>
<dbReference type="Proteomes" id="UP001061302">
    <property type="component" value="Chromosome"/>
</dbReference>
<proteinExistence type="predicted"/>